<feature type="modified residue" description="4-aspartylphosphate" evidence="1">
    <location>
        <position position="60"/>
    </location>
</feature>
<dbReference type="PROSITE" id="PS50110">
    <property type="entry name" value="RESPONSE_REGULATORY"/>
    <property type="match status" value="1"/>
</dbReference>
<comment type="caution">
    <text evidence="3">The sequence shown here is derived from an EMBL/GenBank/DDBJ whole genome shotgun (WGS) entry which is preliminary data.</text>
</comment>
<reference evidence="3" key="2">
    <citation type="submission" date="2020-09" db="EMBL/GenBank/DDBJ databases">
        <authorList>
            <person name="Sun Q."/>
            <person name="Zhou Y."/>
        </authorList>
    </citation>
    <scope>NUCLEOTIDE SEQUENCE</scope>
    <source>
        <strain evidence="3">CGMCC 1.15290</strain>
    </source>
</reference>
<keyword evidence="4" id="KW-1185">Reference proteome</keyword>
<name>A0A917ITF0_9BACT</name>
<dbReference type="InterPro" id="IPR011006">
    <property type="entry name" value="CheY-like_superfamily"/>
</dbReference>
<reference evidence="3" key="1">
    <citation type="journal article" date="2014" name="Int. J. Syst. Evol. Microbiol.">
        <title>Complete genome sequence of Corynebacterium casei LMG S-19264T (=DSM 44701T), isolated from a smear-ripened cheese.</title>
        <authorList>
            <consortium name="US DOE Joint Genome Institute (JGI-PGF)"/>
            <person name="Walter F."/>
            <person name="Albersmeier A."/>
            <person name="Kalinowski J."/>
            <person name="Ruckert C."/>
        </authorList>
    </citation>
    <scope>NUCLEOTIDE SEQUENCE</scope>
    <source>
        <strain evidence="3">CGMCC 1.15290</strain>
    </source>
</reference>
<dbReference type="InterPro" id="IPR001789">
    <property type="entry name" value="Sig_transdc_resp-reg_receiver"/>
</dbReference>
<dbReference type="SMART" id="SM00448">
    <property type="entry name" value="REC"/>
    <property type="match status" value="1"/>
</dbReference>
<dbReference type="Proteomes" id="UP000627292">
    <property type="component" value="Unassembled WGS sequence"/>
</dbReference>
<sequence>MINTVNKKRLLLIDDDRDARTFVMLALCKNAVNCECVQAGNVTEAMKLFPKTAPDLIFLDYQMPGLNGLDFLTSLRKQYPESTVPIVFYSAVLTTYIKQAALSLGVQAIIRPGAVATIARLIKEYFG</sequence>
<dbReference type="InterPro" id="IPR052048">
    <property type="entry name" value="ST_Response_Regulator"/>
</dbReference>
<keyword evidence="1" id="KW-0597">Phosphoprotein</keyword>
<dbReference type="GO" id="GO:0000160">
    <property type="term" value="P:phosphorelay signal transduction system"/>
    <property type="evidence" value="ECO:0007669"/>
    <property type="project" value="InterPro"/>
</dbReference>
<dbReference type="Gene3D" id="3.40.50.2300">
    <property type="match status" value="1"/>
</dbReference>
<proteinExistence type="predicted"/>
<dbReference type="PANTHER" id="PTHR43228">
    <property type="entry name" value="TWO-COMPONENT RESPONSE REGULATOR"/>
    <property type="match status" value="1"/>
</dbReference>
<evidence type="ECO:0000259" key="2">
    <source>
        <dbReference type="PROSITE" id="PS50110"/>
    </source>
</evidence>
<evidence type="ECO:0000313" key="4">
    <source>
        <dbReference type="Proteomes" id="UP000627292"/>
    </source>
</evidence>
<gene>
    <name evidence="3" type="ORF">GCM10011379_13450</name>
</gene>
<dbReference type="AlphaFoldDB" id="A0A917ITF0"/>
<dbReference type="RefSeq" id="WP_188951262.1">
    <property type="nucleotide sequence ID" value="NZ_BMIB01000002.1"/>
</dbReference>
<evidence type="ECO:0000256" key="1">
    <source>
        <dbReference type="PROSITE-ProRule" id="PRU00169"/>
    </source>
</evidence>
<feature type="domain" description="Response regulatory" evidence="2">
    <location>
        <begin position="9"/>
        <end position="126"/>
    </location>
</feature>
<accession>A0A917ITF0</accession>
<protein>
    <recommendedName>
        <fullName evidence="2">Response regulatory domain-containing protein</fullName>
    </recommendedName>
</protein>
<dbReference type="SUPFAM" id="SSF52172">
    <property type="entry name" value="CheY-like"/>
    <property type="match status" value="1"/>
</dbReference>
<dbReference type="EMBL" id="BMIB01000002">
    <property type="protein sequence ID" value="GGH63019.1"/>
    <property type="molecule type" value="Genomic_DNA"/>
</dbReference>
<organism evidence="3 4">
    <name type="scientific">Filimonas zeae</name>
    <dbReference type="NCBI Taxonomy" id="1737353"/>
    <lineage>
        <taxon>Bacteria</taxon>
        <taxon>Pseudomonadati</taxon>
        <taxon>Bacteroidota</taxon>
        <taxon>Chitinophagia</taxon>
        <taxon>Chitinophagales</taxon>
        <taxon>Chitinophagaceae</taxon>
        <taxon>Filimonas</taxon>
    </lineage>
</organism>
<evidence type="ECO:0000313" key="3">
    <source>
        <dbReference type="EMBL" id="GGH63019.1"/>
    </source>
</evidence>
<dbReference type="PANTHER" id="PTHR43228:SF1">
    <property type="entry name" value="TWO-COMPONENT RESPONSE REGULATOR ARR22"/>
    <property type="match status" value="1"/>
</dbReference>
<dbReference type="Pfam" id="PF00072">
    <property type="entry name" value="Response_reg"/>
    <property type="match status" value="1"/>
</dbReference>